<evidence type="ECO:0000256" key="3">
    <source>
        <dbReference type="SAM" id="MobiDB-lite"/>
    </source>
</evidence>
<dbReference type="InterPro" id="IPR017798">
    <property type="entry name" value="Dehydratase_YjhG/YagF"/>
</dbReference>
<comment type="caution">
    <text evidence="6">The sequence shown here is derived from an EMBL/GenBank/DDBJ whole genome shotgun (WGS) entry which is preliminary data.</text>
</comment>
<dbReference type="PROSITE" id="PS00886">
    <property type="entry name" value="ILVD_EDD_1"/>
    <property type="match status" value="1"/>
</dbReference>
<name>A0ABT0U2S2_9BACT</name>
<proteinExistence type="inferred from homology"/>
<evidence type="ECO:0000259" key="4">
    <source>
        <dbReference type="Pfam" id="PF00920"/>
    </source>
</evidence>
<accession>A0ABT0U2S2</accession>
<dbReference type="RefSeq" id="WP_250928750.1">
    <property type="nucleotide sequence ID" value="NZ_JAMQBK010000029.1"/>
</dbReference>
<dbReference type="PANTHER" id="PTHR43661:SF3">
    <property type="entry name" value="D-XYLONATE DEHYDRATASE YAGF-RELATED"/>
    <property type="match status" value="1"/>
</dbReference>
<dbReference type="EMBL" id="JAMQBK010000029">
    <property type="protein sequence ID" value="MCM2371106.1"/>
    <property type="molecule type" value="Genomic_DNA"/>
</dbReference>
<comment type="similarity">
    <text evidence="1">Belongs to the IlvD/Edd family.</text>
</comment>
<dbReference type="NCBIfam" id="TIGR03432">
    <property type="entry name" value="yjhG_yagF"/>
    <property type="match status" value="1"/>
</dbReference>
<feature type="domain" description="Dihydroxy-acid/6-phosphogluconate dehydratase N-terminal" evidence="4">
    <location>
        <begin position="94"/>
        <end position="400"/>
    </location>
</feature>
<gene>
    <name evidence="6" type="ORF">NB063_10845</name>
</gene>
<protein>
    <submittedName>
        <fullName evidence="6">YjhG/YagF family D-xylonate dehydratase</fullName>
        <ecNumber evidence="6">4.2.1.82</ecNumber>
    </submittedName>
</protein>
<dbReference type="PROSITE" id="PS00887">
    <property type="entry name" value="ILVD_EDD_2"/>
    <property type="match status" value="1"/>
</dbReference>
<sequence>MIEKRPVTPPPRPDYFSALDPPESLATKADGPQGSLPLSDEILREWTSGDLFGLTQSVGMGFDPRRVLGDQYLIMSTQGGVRNPDGTPVALGYHTGHWEVGLLVRAAAEQIETHGGVPFAAFVSDPCDGRTQGTHGMFDSLPYRNDAAIVMRRLIRSLPQRKGVIGIATCDKGLPAMMMALAGTGHLANVLVPGGVTLPPTIGEDAGKVQTIGARYSRGEMSLEEASVAGCRACGTPGGGCQFLGTAATSQVIAEALGMTVPHAALAPSGQPIWTRLARDSATAAAAMHASGITLSDILTEAAFENAMRMHAAVGGSTNLLLHIAAIAAAAGIRRPNVDDFSRINQQVPRFVDCLPNGPVGHPTVQFFLAGGVPEVALHLRRAGLWNTDAKTVSGMTWDEILDAWETSPRREVCRERLRLADGVDPDDVIMSPTVARKAGLTSTVCFPKGNLCPEGSVIKATSIDPSVIDEDGVYRKRGRARVFTTERDAIRAVKGQTDSPIESGDVIVLIGRGPIGCGMEETYQITSALKYLSFGKEVALITDARFSGVSTGACIGHVGPEALADGPIGRVRDGDVIEIEINRSTLEGHVDLVETHDGVLPTEALATRSRHPHLQVDAAIPDDTRLWAALQQIGGGTWGGCVYDVDEILATLEAGKTARENTKR</sequence>
<evidence type="ECO:0000256" key="2">
    <source>
        <dbReference type="ARBA" id="ARBA00023239"/>
    </source>
</evidence>
<evidence type="ECO:0000313" key="6">
    <source>
        <dbReference type="EMBL" id="MCM2371106.1"/>
    </source>
</evidence>
<dbReference type="SUPFAM" id="SSF52016">
    <property type="entry name" value="LeuD/IlvD-like"/>
    <property type="match status" value="1"/>
</dbReference>
<dbReference type="InterPro" id="IPR020558">
    <property type="entry name" value="DiOHA_6PGluconate_deHydtase_CS"/>
</dbReference>
<dbReference type="SUPFAM" id="SSF143975">
    <property type="entry name" value="IlvD/EDD N-terminal domain-like"/>
    <property type="match status" value="1"/>
</dbReference>
<evidence type="ECO:0000313" key="7">
    <source>
        <dbReference type="Proteomes" id="UP001202961"/>
    </source>
</evidence>
<dbReference type="GO" id="GO:0050401">
    <property type="term" value="F:xylonate dehydratase activity"/>
    <property type="evidence" value="ECO:0007669"/>
    <property type="project" value="UniProtKB-EC"/>
</dbReference>
<reference evidence="6 7" key="1">
    <citation type="journal article" date="2022" name="Syst. Appl. Microbiol.">
        <title>Rhodopirellula aestuarii sp. nov., a novel member of the genus Rhodopirellula isolated from brackish sediments collected in the Tagus River estuary, Portugal.</title>
        <authorList>
            <person name="Vitorino I.R."/>
            <person name="Klimek D."/>
            <person name="Calusinska M."/>
            <person name="Lobo-da-Cunha A."/>
            <person name="Vasconcelos V."/>
            <person name="Lage O.M."/>
        </authorList>
    </citation>
    <scope>NUCLEOTIDE SEQUENCE [LARGE SCALE GENOMIC DNA]</scope>
    <source>
        <strain evidence="6 7">ICT_H3.1</strain>
    </source>
</reference>
<feature type="region of interest" description="Disordered" evidence="3">
    <location>
        <begin position="1"/>
        <end position="36"/>
    </location>
</feature>
<evidence type="ECO:0000256" key="1">
    <source>
        <dbReference type="ARBA" id="ARBA00006486"/>
    </source>
</evidence>
<dbReference type="InterPro" id="IPR042096">
    <property type="entry name" value="Dihydro-acid_dehy_C"/>
</dbReference>
<feature type="domain" description="Dihydroxy-acid/6-phosphogluconate dehydratase C-terminal" evidence="5">
    <location>
        <begin position="448"/>
        <end position="595"/>
    </location>
</feature>
<dbReference type="InterPro" id="IPR037237">
    <property type="entry name" value="IlvD/EDD_N"/>
</dbReference>
<dbReference type="EC" id="4.2.1.82" evidence="6"/>
<dbReference type="Proteomes" id="UP001202961">
    <property type="component" value="Unassembled WGS sequence"/>
</dbReference>
<dbReference type="InterPro" id="IPR056740">
    <property type="entry name" value="ILV_EDD_C"/>
</dbReference>
<dbReference type="InterPro" id="IPR000581">
    <property type="entry name" value="ILV_EDD_N"/>
</dbReference>
<keyword evidence="2 6" id="KW-0456">Lyase</keyword>
<keyword evidence="7" id="KW-1185">Reference proteome</keyword>
<dbReference type="Gene3D" id="3.50.30.80">
    <property type="entry name" value="IlvD/EDD C-terminal domain-like"/>
    <property type="match status" value="1"/>
</dbReference>
<organism evidence="6 7">
    <name type="scientific">Aporhodopirellula aestuarii</name>
    <dbReference type="NCBI Taxonomy" id="2950107"/>
    <lineage>
        <taxon>Bacteria</taxon>
        <taxon>Pseudomonadati</taxon>
        <taxon>Planctomycetota</taxon>
        <taxon>Planctomycetia</taxon>
        <taxon>Pirellulales</taxon>
        <taxon>Pirellulaceae</taxon>
        <taxon>Aporhodopirellula</taxon>
    </lineage>
</organism>
<dbReference type="PANTHER" id="PTHR43661">
    <property type="entry name" value="D-XYLONATE DEHYDRATASE"/>
    <property type="match status" value="1"/>
</dbReference>
<dbReference type="Pfam" id="PF00920">
    <property type="entry name" value="ILVD_EDD_N"/>
    <property type="match status" value="1"/>
</dbReference>
<evidence type="ECO:0000259" key="5">
    <source>
        <dbReference type="Pfam" id="PF24877"/>
    </source>
</evidence>
<dbReference type="Pfam" id="PF24877">
    <property type="entry name" value="ILV_EDD_C"/>
    <property type="match status" value="1"/>
</dbReference>